<dbReference type="PROSITE" id="PS50887">
    <property type="entry name" value="GGDEF"/>
    <property type="match status" value="1"/>
</dbReference>
<accession>A0A660LF12</accession>
<evidence type="ECO:0000313" key="3">
    <source>
        <dbReference type="EMBL" id="RKQ93159.1"/>
    </source>
</evidence>
<comment type="caution">
    <text evidence="3">The sequence shown here is derived from an EMBL/GenBank/DDBJ whole genome shotgun (WGS) entry which is preliminary data.</text>
</comment>
<dbReference type="Proteomes" id="UP000278962">
    <property type="component" value="Unassembled WGS sequence"/>
</dbReference>
<keyword evidence="1" id="KW-0472">Membrane</keyword>
<dbReference type="SUPFAM" id="SSF55073">
    <property type="entry name" value="Nucleotide cyclase"/>
    <property type="match status" value="1"/>
</dbReference>
<reference evidence="3 4" key="1">
    <citation type="submission" date="2018-10" db="EMBL/GenBank/DDBJ databases">
        <title>Genomic Encyclopedia of Archaeal and Bacterial Type Strains, Phase II (KMG-II): from individual species to whole genera.</title>
        <authorList>
            <person name="Goeker M."/>
        </authorList>
    </citation>
    <scope>NUCLEOTIDE SEQUENCE [LARGE SCALE GENOMIC DNA]</scope>
    <source>
        <strain evidence="3 4">DSM 14954</strain>
    </source>
</reference>
<dbReference type="AlphaFoldDB" id="A0A660LF12"/>
<dbReference type="Pfam" id="PF00990">
    <property type="entry name" value="GGDEF"/>
    <property type="match status" value="1"/>
</dbReference>
<dbReference type="RefSeq" id="WP_121251023.1">
    <property type="nucleotide sequence ID" value="NZ_RBIL01000001.1"/>
</dbReference>
<feature type="transmembrane region" description="Helical" evidence="1">
    <location>
        <begin position="30"/>
        <end position="52"/>
    </location>
</feature>
<dbReference type="SMART" id="SM00267">
    <property type="entry name" value="GGDEF"/>
    <property type="match status" value="1"/>
</dbReference>
<dbReference type="EMBL" id="RBIL01000001">
    <property type="protein sequence ID" value="RKQ93159.1"/>
    <property type="molecule type" value="Genomic_DNA"/>
</dbReference>
<feature type="transmembrane region" description="Helical" evidence="1">
    <location>
        <begin position="59"/>
        <end position="79"/>
    </location>
</feature>
<proteinExistence type="predicted"/>
<dbReference type="InterPro" id="IPR043128">
    <property type="entry name" value="Rev_trsase/Diguanyl_cyclase"/>
</dbReference>
<gene>
    <name evidence="3" type="ORF">C8N24_3019</name>
</gene>
<feature type="domain" description="GGDEF" evidence="2">
    <location>
        <begin position="193"/>
        <end position="318"/>
    </location>
</feature>
<feature type="transmembrane region" description="Helical" evidence="1">
    <location>
        <begin position="85"/>
        <end position="102"/>
    </location>
</feature>
<dbReference type="PANTHER" id="PTHR45138:SF9">
    <property type="entry name" value="DIGUANYLATE CYCLASE DGCM-RELATED"/>
    <property type="match status" value="1"/>
</dbReference>
<evidence type="ECO:0000259" key="2">
    <source>
        <dbReference type="PROSITE" id="PS50887"/>
    </source>
</evidence>
<keyword evidence="4" id="KW-1185">Reference proteome</keyword>
<dbReference type="GO" id="GO:0052621">
    <property type="term" value="F:diguanylate cyclase activity"/>
    <property type="evidence" value="ECO:0007669"/>
    <property type="project" value="TreeGrafter"/>
</dbReference>
<dbReference type="InterPro" id="IPR029787">
    <property type="entry name" value="Nucleotide_cyclase"/>
</dbReference>
<evidence type="ECO:0000256" key="1">
    <source>
        <dbReference type="SAM" id="Phobius"/>
    </source>
</evidence>
<dbReference type="InterPro" id="IPR000160">
    <property type="entry name" value="GGDEF_dom"/>
</dbReference>
<dbReference type="CDD" id="cd01949">
    <property type="entry name" value="GGDEF"/>
    <property type="match status" value="1"/>
</dbReference>
<dbReference type="OrthoDB" id="23692at2"/>
<name>A0A660LF12_9ACTN</name>
<organism evidence="3 4">
    <name type="scientific">Solirubrobacter pauli</name>
    <dbReference type="NCBI Taxonomy" id="166793"/>
    <lineage>
        <taxon>Bacteria</taxon>
        <taxon>Bacillati</taxon>
        <taxon>Actinomycetota</taxon>
        <taxon>Thermoleophilia</taxon>
        <taxon>Solirubrobacterales</taxon>
        <taxon>Solirubrobacteraceae</taxon>
        <taxon>Solirubrobacter</taxon>
    </lineage>
</organism>
<keyword evidence="1" id="KW-1133">Transmembrane helix</keyword>
<dbReference type="InterPro" id="IPR050469">
    <property type="entry name" value="Diguanylate_Cyclase"/>
</dbReference>
<dbReference type="PANTHER" id="PTHR45138">
    <property type="entry name" value="REGULATORY COMPONENTS OF SENSORY TRANSDUCTION SYSTEM"/>
    <property type="match status" value="1"/>
</dbReference>
<sequence>MGPVSGWLWLAAVVVAIACRVVPGAPGGDAALFWALAVGTAAYGLGCVTRLIPWHKVSIRGHAITVAACQPLIVAALSVTGEAQSYLAPVLVLPALYVAYFFPLRYAVPLAVLEVGTFASPLLYAEGAGPLLARTLAYAVAYAALVATIQFFKRRLVEAEREQHQMARVDPLTGLANRRAFDEALSSAFESGRVFTVLLIDVDFFKQINDRFGHTTGDRVLRELAAHASAEVRTSDCLARIGGDEFALVVPGAGDEAAARLRETLREAGARVDAGDRPLSLTVVAAVHPRDGDDRATLMRTLDRRLHTVKDARANAAA</sequence>
<feature type="transmembrane region" description="Helical" evidence="1">
    <location>
        <begin position="131"/>
        <end position="152"/>
    </location>
</feature>
<dbReference type="NCBIfam" id="TIGR00254">
    <property type="entry name" value="GGDEF"/>
    <property type="match status" value="1"/>
</dbReference>
<protein>
    <submittedName>
        <fullName evidence="3">Diguanylate cyclase (GGDEF)-like protein</fullName>
    </submittedName>
</protein>
<dbReference type="Gene3D" id="3.30.70.270">
    <property type="match status" value="1"/>
</dbReference>
<evidence type="ECO:0000313" key="4">
    <source>
        <dbReference type="Proteomes" id="UP000278962"/>
    </source>
</evidence>
<keyword evidence="1" id="KW-0812">Transmembrane</keyword>